<sequence length="56" mass="6722">MTDMELFGWLFGTREIPGKAQAEFDHPKVYDTDRVRTHRDELYQLVRDARRPRRSG</sequence>
<evidence type="ECO:0000313" key="2">
    <source>
        <dbReference type="Proteomes" id="UP000233786"/>
    </source>
</evidence>
<dbReference type="EMBL" id="PJNB01000001">
    <property type="protein sequence ID" value="PKW19244.1"/>
    <property type="molecule type" value="Genomic_DNA"/>
</dbReference>
<dbReference type="AlphaFoldDB" id="A0A2N3Y8I2"/>
<dbReference type="Proteomes" id="UP000233786">
    <property type="component" value="Unassembled WGS sequence"/>
</dbReference>
<reference evidence="1" key="1">
    <citation type="submission" date="2017-12" db="EMBL/GenBank/DDBJ databases">
        <title>Sequencing the genomes of 1000 Actinobacteria strains.</title>
        <authorList>
            <person name="Klenk H.-P."/>
        </authorList>
    </citation>
    <scope>NUCLEOTIDE SEQUENCE [LARGE SCALE GENOMIC DNA]</scope>
    <source>
        <strain evidence="1">DSM 44228</strain>
    </source>
</reference>
<protein>
    <submittedName>
        <fullName evidence="1">Uncharacterized protein</fullName>
    </submittedName>
</protein>
<name>A0A2N3Y8I2_SACSN</name>
<keyword evidence="2" id="KW-1185">Reference proteome</keyword>
<proteinExistence type="predicted"/>
<gene>
    <name evidence="1" type="ORF">A8926_7407</name>
</gene>
<organism evidence="1 2">
    <name type="scientific">Saccharopolyspora spinosa</name>
    <dbReference type="NCBI Taxonomy" id="60894"/>
    <lineage>
        <taxon>Bacteria</taxon>
        <taxon>Bacillati</taxon>
        <taxon>Actinomycetota</taxon>
        <taxon>Actinomycetes</taxon>
        <taxon>Pseudonocardiales</taxon>
        <taxon>Pseudonocardiaceae</taxon>
        <taxon>Saccharopolyspora</taxon>
    </lineage>
</organism>
<comment type="caution">
    <text evidence="1">The sequence shown here is derived from an EMBL/GenBank/DDBJ whole genome shotgun (WGS) entry which is preliminary data.</text>
</comment>
<accession>A0A2N3Y8I2</accession>
<evidence type="ECO:0000313" key="1">
    <source>
        <dbReference type="EMBL" id="PKW19244.1"/>
    </source>
</evidence>
<dbReference type="RefSeq" id="WP_170121620.1">
    <property type="nucleotide sequence ID" value="NZ_CP061007.1"/>
</dbReference>